<dbReference type="Proteomes" id="UP000199202">
    <property type="component" value="Unassembled WGS sequence"/>
</dbReference>
<keyword evidence="2" id="KW-1185">Reference proteome</keyword>
<evidence type="ECO:0000313" key="1">
    <source>
        <dbReference type="EMBL" id="SDL28478.1"/>
    </source>
</evidence>
<dbReference type="EMBL" id="FNDJ01000024">
    <property type="protein sequence ID" value="SDL28478.1"/>
    <property type="molecule type" value="Genomic_DNA"/>
</dbReference>
<dbReference type="OrthoDB" id="517270at2"/>
<organism evidence="1 2">
    <name type="scientific">Nonomuraea jiangxiensis</name>
    <dbReference type="NCBI Taxonomy" id="633440"/>
    <lineage>
        <taxon>Bacteria</taxon>
        <taxon>Bacillati</taxon>
        <taxon>Actinomycetota</taxon>
        <taxon>Actinomycetes</taxon>
        <taxon>Streptosporangiales</taxon>
        <taxon>Streptosporangiaceae</taxon>
        <taxon>Nonomuraea</taxon>
    </lineage>
</organism>
<proteinExistence type="predicted"/>
<dbReference type="Gene3D" id="3.40.50.150">
    <property type="entry name" value="Vaccinia Virus protein VP39"/>
    <property type="match status" value="1"/>
</dbReference>
<dbReference type="RefSeq" id="WP_090944054.1">
    <property type="nucleotide sequence ID" value="NZ_FNDJ01000024.1"/>
</dbReference>
<dbReference type="STRING" id="633440.SAMN05421869_12445"/>
<dbReference type="Pfam" id="PF13489">
    <property type="entry name" value="Methyltransf_23"/>
    <property type="match status" value="1"/>
</dbReference>
<reference evidence="1 2" key="1">
    <citation type="submission" date="2016-10" db="EMBL/GenBank/DDBJ databases">
        <authorList>
            <person name="de Groot N.N."/>
        </authorList>
    </citation>
    <scope>NUCLEOTIDE SEQUENCE [LARGE SCALE GENOMIC DNA]</scope>
    <source>
        <strain evidence="1 2">CGMCC 4.6533</strain>
    </source>
</reference>
<dbReference type="PANTHER" id="PTHR43861">
    <property type="entry name" value="TRANS-ACONITATE 2-METHYLTRANSFERASE-RELATED"/>
    <property type="match status" value="1"/>
</dbReference>
<sequence>MTDSDAEPSTVKIVDPMSADYDAAFAAFLAHTDQKERAHEKLVHIAARLARRRTLIDAGAGTGQTTALLARHFAHTIAIEPNEHLRRKLARTCPDATILGEDIATALPDRLADLVLSAHVFYYLPPASWLTALQRLASWTAAGGSVVVILQNPDTDCMRLLRHFTGRRFDLRALGRTFAGADHDWEMSVSTEPAVIDAPDLDTAVIIAQFLLNLVPLPDPPTVDDVATYLRDRFRVPGGYRFSCDQDFLELRSPGPS</sequence>
<evidence type="ECO:0000313" key="2">
    <source>
        <dbReference type="Proteomes" id="UP000199202"/>
    </source>
</evidence>
<keyword evidence="1" id="KW-0808">Transferase</keyword>
<gene>
    <name evidence="1" type="ORF">SAMN05421869_12445</name>
</gene>
<accession>A0A1G9IT44</accession>
<dbReference type="InterPro" id="IPR029063">
    <property type="entry name" value="SAM-dependent_MTases_sf"/>
</dbReference>
<protein>
    <submittedName>
        <fullName evidence="1">Methyltransferase domain-containing protein</fullName>
    </submittedName>
</protein>
<name>A0A1G9IT44_9ACTN</name>
<keyword evidence="1" id="KW-0489">Methyltransferase</keyword>
<dbReference type="GO" id="GO:0032259">
    <property type="term" value="P:methylation"/>
    <property type="evidence" value="ECO:0007669"/>
    <property type="project" value="UniProtKB-KW"/>
</dbReference>
<dbReference type="AlphaFoldDB" id="A0A1G9IT44"/>
<dbReference type="SUPFAM" id="SSF53335">
    <property type="entry name" value="S-adenosyl-L-methionine-dependent methyltransferases"/>
    <property type="match status" value="1"/>
</dbReference>
<dbReference type="CDD" id="cd02440">
    <property type="entry name" value="AdoMet_MTases"/>
    <property type="match status" value="1"/>
</dbReference>
<dbReference type="GO" id="GO:0008168">
    <property type="term" value="F:methyltransferase activity"/>
    <property type="evidence" value="ECO:0007669"/>
    <property type="project" value="UniProtKB-KW"/>
</dbReference>